<reference evidence="2" key="1">
    <citation type="submission" date="2022-07" db="EMBL/GenBank/DDBJ databases">
        <title>Phylogenomic reconstructions and comparative analyses of Kickxellomycotina fungi.</title>
        <authorList>
            <person name="Reynolds N.K."/>
            <person name="Stajich J.E."/>
            <person name="Barry K."/>
            <person name="Grigoriev I.V."/>
            <person name="Crous P."/>
            <person name="Smith M.E."/>
        </authorList>
    </citation>
    <scope>NUCLEOTIDE SEQUENCE</scope>
    <source>
        <strain evidence="2">BCRC 34381</strain>
    </source>
</reference>
<accession>A0A9W7Y7K4</accession>
<keyword evidence="3" id="KW-1185">Reference proteome</keyword>
<feature type="non-terminal residue" evidence="2">
    <location>
        <position position="1"/>
    </location>
</feature>
<gene>
    <name evidence="2" type="ORF">LPJ61_005353</name>
</gene>
<feature type="compositionally biased region" description="Acidic residues" evidence="1">
    <location>
        <begin position="12"/>
        <end position="21"/>
    </location>
</feature>
<evidence type="ECO:0000313" key="3">
    <source>
        <dbReference type="Proteomes" id="UP001143981"/>
    </source>
</evidence>
<evidence type="ECO:0000256" key="1">
    <source>
        <dbReference type="SAM" id="MobiDB-lite"/>
    </source>
</evidence>
<name>A0A9W7Y7K4_9FUNG</name>
<dbReference type="Proteomes" id="UP001143981">
    <property type="component" value="Unassembled WGS sequence"/>
</dbReference>
<dbReference type="AlphaFoldDB" id="A0A9W7Y7K4"/>
<feature type="region of interest" description="Disordered" evidence="1">
    <location>
        <begin position="1"/>
        <end position="30"/>
    </location>
</feature>
<organism evidence="2 3">
    <name type="scientific">Coemansia biformis</name>
    <dbReference type="NCBI Taxonomy" id="1286918"/>
    <lineage>
        <taxon>Eukaryota</taxon>
        <taxon>Fungi</taxon>
        <taxon>Fungi incertae sedis</taxon>
        <taxon>Zoopagomycota</taxon>
        <taxon>Kickxellomycotina</taxon>
        <taxon>Kickxellomycetes</taxon>
        <taxon>Kickxellales</taxon>
        <taxon>Kickxellaceae</taxon>
        <taxon>Coemansia</taxon>
    </lineage>
</organism>
<feature type="compositionally biased region" description="Basic and acidic residues" evidence="1">
    <location>
        <begin position="1"/>
        <end position="11"/>
    </location>
</feature>
<protein>
    <submittedName>
        <fullName evidence="2">Uncharacterized protein</fullName>
    </submittedName>
</protein>
<comment type="caution">
    <text evidence="2">The sequence shown here is derived from an EMBL/GenBank/DDBJ whole genome shotgun (WGS) entry which is preliminary data.</text>
</comment>
<proteinExistence type="predicted"/>
<evidence type="ECO:0000313" key="2">
    <source>
        <dbReference type="EMBL" id="KAJ1726198.1"/>
    </source>
</evidence>
<dbReference type="EMBL" id="JANBOI010001715">
    <property type="protein sequence ID" value="KAJ1726198.1"/>
    <property type="molecule type" value="Genomic_DNA"/>
</dbReference>
<sequence>QPRNRGERVGDEDSLEDDSESIDNFQPDPVKQTNMGLAISVGCVNLVKTVTVKLNYRDHQLCGPRVLMEMMSAVGSTLPAA</sequence>